<gene>
    <name evidence="1" type="primary">mobC</name>
    <name evidence="1" type="ORF">K3721_05560</name>
</gene>
<name>A0A9Q9HIK3_LEICA</name>
<dbReference type="AlphaFoldDB" id="A0A9Q9HIK3"/>
<dbReference type="RefSeq" id="WP_259972132.1">
    <property type="nucleotide sequence ID" value="NZ_CP081070.1"/>
</dbReference>
<organism evidence="1 2">
    <name type="scientific">Leisingera caerulea</name>
    <name type="common">Phaeobacter caeruleus</name>
    <dbReference type="NCBI Taxonomy" id="506591"/>
    <lineage>
        <taxon>Bacteria</taxon>
        <taxon>Pseudomonadati</taxon>
        <taxon>Pseudomonadota</taxon>
        <taxon>Alphaproteobacteria</taxon>
        <taxon>Rhodobacterales</taxon>
        <taxon>Roseobacteraceae</taxon>
        <taxon>Leisingera</taxon>
    </lineage>
</organism>
<dbReference type="Proteomes" id="UP001058713">
    <property type="component" value="Chromosome"/>
</dbReference>
<dbReference type="Pfam" id="PF21983">
    <property type="entry name" value="NikA-like"/>
    <property type="match status" value="1"/>
</dbReference>
<reference evidence="1" key="1">
    <citation type="submission" date="2021-08" db="EMBL/GenBank/DDBJ databases">
        <authorList>
            <person name="Nwanade C."/>
            <person name="Wang M."/>
            <person name="Masoudi A."/>
            <person name="Yu Z."/>
            <person name="Liu J."/>
        </authorList>
    </citation>
    <scope>NUCLEOTIDE SEQUENCE</scope>
    <source>
        <strain evidence="1">S122</strain>
    </source>
</reference>
<proteinExistence type="predicted"/>
<protein>
    <submittedName>
        <fullName evidence="1">Plasmid mobilization relaxosome protein MobC</fullName>
    </submittedName>
</protein>
<sequence length="99" mass="10668">MEVRLNDRERTEIERRARAGGVTLSRLVRHAALSVKLPARRANIDAEAVAALNRIGCNLNQIARAGNISKSLSAADLRKLSILRSAIADAVNAIQGAEK</sequence>
<evidence type="ECO:0000313" key="1">
    <source>
        <dbReference type="EMBL" id="UWQ55001.1"/>
    </source>
</evidence>
<accession>A0A9Q9HIK3</accession>
<dbReference type="KEGG" id="lcae:K3721_05560"/>
<evidence type="ECO:0000313" key="2">
    <source>
        <dbReference type="Proteomes" id="UP001058713"/>
    </source>
</evidence>
<dbReference type="EMBL" id="CP081070">
    <property type="protein sequence ID" value="UWQ55001.1"/>
    <property type="molecule type" value="Genomic_DNA"/>
</dbReference>
<dbReference type="InterPro" id="IPR053842">
    <property type="entry name" value="NikA-like"/>
</dbReference>